<gene>
    <name evidence="3" type="ORF">JY651_02285</name>
</gene>
<keyword evidence="4" id="KW-1185">Reference proteome</keyword>
<dbReference type="EMBL" id="CP071090">
    <property type="protein sequence ID" value="QSQ23834.1"/>
    <property type="molecule type" value="Genomic_DNA"/>
</dbReference>
<dbReference type="RefSeq" id="WP_206725405.1">
    <property type="nucleotide sequence ID" value="NZ_CP071090.1"/>
</dbReference>
<sequence length="1694" mass="183638">MSPLRCRTRLVSLAGLLAMLPMAVLAASPSETLRSVEGLSWELRPVRAPVPPADVRAAAPYVPDGVPQVTGAVQVGPERAAALWLGPLDVARVTGTPGTLRFVRVPVATDAQGPHLRLEEEGVPEKPGRWYLAEPMGPGSIWVVTATKPGRIWVERPQPYETTHTDEAMREALLRWVDGQGPRPPLPFQASLRTRLELDAELEATLAEGVPENAPLRTALRDWRKAEALREWTQVSPLRGASLRVSWPRPPGAEVSLEGMNAPWVRPEEGTGSWAVELEGPGVLVLEVRPVLHGTQTPPIAVEVRSEGATLALADVAPEPAWVEGASDVALPEDRRPRLLPSGEHVGTENEVRVALRPGKHAYRVHWDGSNVLLRSRVVSRRPKLGEALAHESTWVDHARKAWDAVKADTSPRAAMLRRQLVSLAPELASGDSSLTTVTDVKDLSPLLRAMVALDEASGDRVPEAMEALRALQSKEALTPLAWHLRLRAARMLLDMRQTDEAHALLGTAPSFPEPGWLAAEAAALVARLPLGDPLRSRELAALELAWRAEPLSEEIRHRYRSAWWRASHWSRVMPTLEEDAPALLPTRWLDVQARDDDEGTPANGALWPLTPGTTIHVQATGPAEAPTMLRAYVVTSSRAAKPLVLRVGEQSFPLLPLSTVEPVEIALPPGAHAVRLDGGADARAYLSLPPAETPDTVTEVGYLRTQWPVRVDKKAVRFRVPDAKLPTPVRLQLRGLGDLSKPVTLRLHTDVGRPQKLVLMPGRSGSLHHSLEGAEGSSDALMPDRSASLHHELEGAGGTSGAPVSVVVMLPPLAREVWFEVEDPAPSLVASLSVRRGMTGSLDTVAPAVALAGASAMDTLLTLSRRLRESPEDAEPRLARAELLLSLQEDGFARADLVPLLKDQRKLSPEQSRRLLALLGRMQEDGREGVRFTQAITAPTLVSPAYSVLPGAEKEDLTPRVAKAREVGTTRALEALTSEGTGTVAKRYLRARWLAASGQDEAAALSLVALYRETNLPQVGLEALALLERLESSPKAWSEGGAPLGAALAAQLEGWADHPRVRHMRALAGRWTHWERLRDAEQTAGLLDALADGDPEEPDTTASVRKALLAPPWPLEQGRLLPSGRSRVLSLDVREPRPVGAQVLCGSTPRVGADGPKPPCTFALRVDGRTVMEQQVEDGKTALLTFVLDARGRHQVEVLHGRNATPALGLVRFVDPSVAGQAAPLSSQQPLTLLRSKPGTPVVMTVLGPGALRIQARAVSPQAGRQVLLSSVVVPSGEGTGGAGAEDGPTVRLGLPEDADPTVKGVATPVGLASETWLLLPGKGPHQVRLESPEGEALVRVDLGVTEPPDAAPGRWWEQASSGLEPLPWPALPPRLSLLPEGVLPAQQPRGPGMISAEVAFRREEVEEGELMERPLRSGLDVRVGLRRELVQDRAWLRIEPEARYPTSQPTVFGATTGLYVTRLPLSLRLNVHGAFFTQSVEDTLRWSARGRASVDRWVRLSPDVGLVPSLGLAVETSHGGSAVDPDRYDQSVFWRYGEDHPKRLMPKLTLRWQPFQDHVGTVGTFATTNSDLGTLDHAGGAARWAALLGGPLRGTRAELGYELTYRLRDEHRAEAYLRHRVAGRLDWNVWVGNGSRLMLFAEDRALLSDPFGLQNVFSVGARWDWMGGRGLRDISPPEEEFEELLDAGRSLE</sequence>
<reference evidence="3 4" key="1">
    <citation type="submission" date="2021-02" db="EMBL/GenBank/DDBJ databases">
        <title>De Novo genome assembly of isolated myxobacteria.</title>
        <authorList>
            <person name="Stevens D.C."/>
        </authorList>
    </citation>
    <scope>NUCLEOTIDE SEQUENCE [LARGE SCALE GENOMIC DNA]</scope>
    <source>
        <strain evidence="4">SCPEA02</strain>
    </source>
</reference>
<feature type="signal peptide" evidence="2">
    <location>
        <begin position="1"/>
        <end position="26"/>
    </location>
</feature>
<proteinExistence type="predicted"/>
<feature type="chain" id="PRO_5045776850" evidence="2">
    <location>
        <begin position="27"/>
        <end position="1694"/>
    </location>
</feature>
<dbReference type="Proteomes" id="UP000662747">
    <property type="component" value="Chromosome"/>
</dbReference>
<evidence type="ECO:0000256" key="1">
    <source>
        <dbReference type="SAM" id="MobiDB-lite"/>
    </source>
</evidence>
<accession>A0ABX7NY98</accession>
<name>A0ABX7NY98_9BACT</name>
<keyword evidence="2" id="KW-0732">Signal</keyword>
<evidence type="ECO:0000313" key="3">
    <source>
        <dbReference type="EMBL" id="QSQ23834.1"/>
    </source>
</evidence>
<evidence type="ECO:0000256" key="2">
    <source>
        <dbReference type="SAM" id="SignalP"/>
    </source>
</evidence>
<protein>
    <submittedName>
        <fullName evidence="3">Uncharacterized protein</fullName>
    </submittedName>
</protein>
<organism evidence="3 4">
    <name type="scientific">Pyxidicoccus parkwayensis</name>
    <dbReference type="NCBI Taxonomy" id="2813578"/>
    <lineage>
        <taxon>Bacteria</taxon>
        <taxon>Pseudomonadati</taxon>
        <taxon>Myxococcota</taxon>
        <taxon>Myxococcia</taxon>
        <taxon>Myxococcales</taxon>
        <taxon>Cystobacterineae</taxon>
        <taxon>Myxococcaceae</taxon>
        <taxon>Pyxidicoccus</taxon>
    </lineage>
</organism>
<evidence type="ECO:0000313" key="4">
    <source>
        <dbReference type="Proteomes" id="UP000662747"/>
    </source>
</evidence>
<feature type="region of interest" description="Disordered" evidence="1">
    <location>
        <begin position="763"/>
        <end position="783"/>
    </location>
</feature>